<dbReference type="EC" id="5.2.1.8" evidence="4"/>
<keyword evidence="2 4" id="KW-0697">Rotamase</keyword>
<evidence type="ECO:0000259" key="5">
    <source>
        <dbReference type="PROSITE" id="PS50072"/>
    </source>
</evidence>
<evidence type="ECO:0000313" key="6">
    <source>
        <dbReference type="EMBL" id="THU85745.1"/>
    </source>
</evidence>
<proteinExistence type="inferred from homology"/>
<dbReference type="InterPro" id="IPR002130">
    <property type="entry name" value="Cyclophilin-type_PPIase_dom"/>
</dbReference>
<dbReference type="Proteomes" id="UP000297245">
    <property type="component" value="Unassembled WGS sequence"/>
</dbReference>
<evidence type="ECO:0000256" key="3">
    <source>
        <dbReference type="ARBA" id="ARBA00023235"/>
    </source>
</evidence>
<protein>
    <recommendedName>
        <fullName evidence="4">Peptidyl-prolyl cis-trans isomerase</fullName>
        <shortName evidence="4">PPIase</shortName>
        <ecNumber evidence="4">5.2.1.8</ecNumber>
    </recommendedName>
</protein>
<dbReference type="EMBL" id="ML179532">
    <property type="protein sequence ID" value="THU85745.1"/>
    <property type="molecule type" value="Genomic_DNA"/>
</dbReference>
<gene>
    <name evidence="6" type="ORF">K435DRAFT_684976</name>
</gene>
<feature type="non-terminal residue" evidence="6">
    <location>
        <position position="1"/>
    </location>
</feature>
<dbReference type="PIRSF" id="PIRSF001467">
    <property type="entry name" value="Peptidylpro_ismrse"/>
    <property type="match status" value="1"/>
</dbReference>
<dbReference type="AlphaFoldDB" id="A0A4V4HD49"/>
<sequence>LLTGQHGFGSAGSSFHRVIPQLSNYISTFMLQRCDFTHGNGAGEKSIYGSKFPDEKFVLKSSKPGLLLMANARKNTNGSQFFITTVTTSCVNTMVFGEVVEGIDVTKALEVESVIHQRFYADA</sequence>
<organism evidence="6 7">
    <name type="scientific">Dendrothele bispora (strain CBS 962.96)</name>
    <dbReference type="NCBI Taxonomy" id="1314807"/>
    <lineage>
        <taxon>Eukaryota</taxon>
        <taxon>Fungi</taxon>
        <taxon>Dikarya</taxon>
        <taxon>Basidiomycota</taxon>
        <taxon>Agaricomycotina</taxon>
        <taxon>Agaricomycetes</taxon>
        <taxon>Agaricomycetidae</taxon>
        <taxon>Agaricales</taxon>
        <taxon>Agaricales incertae sedis</taxon>
        <taxon>Dendrothele</taxon>
    </lineage>
</organism>
<reference evidence="6 7" key="1">
    <citation type="journal article" date="2019" name="Nat. Ecol. Evol.">
        <title>Megaphylogeny resolves global patterns of mushroom evolution.</title>
        <authorList>
            <person name="Varga T."/>
            <person name="Krizsan K."/>
            <person name="Foldi C."/>
            <person name="Dima B."/>
            <person name="Sanchez-Garcia M."/>
            <person name="Sanchez-Ramirez S."/>
            <person name="Szollosi G.J."/>
            <person name="Szarkandi J.G."/>
            <person name="Papp V."/>
            <person name="Albert L."/>
            <person name="Andreopoulos W."/>
            <person name="Angelini C."/>
            <person name="Antonin V."/>
            <person name="Barry K.W."/>
            <person name="Bougher N.L."/>
            <person name="Buchanan P."/>
            <person name="Buyck B."/>
            <person name="Bense V."/>
            <person name="Catcheside P."/>
            <person name="Chovatia M."/>
            <person name="Cooper J."/>
            <person name="Damon W."/>
            <person name="Desjardin D."/>
            <person name="Finy P."/>
            <person name="Geml J."/>
            <person name="Haridas S."/>
            <person name="Hughes K."/>
            <person name="Justo A."/>
            <person name="Karasinski D."/>
            <person name="Kautmanova I."/>
            <person name="Kiss B."/>
            <person name="Kocsube S."/>
            <person name="Kotiranta H."/>
            <person name="LaButti K.M."/>
            <person name="Lechner B.E."/>
            <person name="Liimatainen K."/>
            <person name="Lipzen A."/>
            <person name="Lukacs Z."/>
            <person name="Mihaltcheva S."/>
            <person name="Morgado L.N."/>
            <person name="Niskanen T."/>
            <person name="Noordeloos M.E."/>
            <person name="Ohm R.A."/>
            <person name="Ortiz-Santana B."/>
            <person name="Ovrebo C."/>
            <person name="Racz N."/>
            <person name="Riley R."/>
            <person name="Savchenko A."/>
            <person name="Shiryaev A."/>
            <person name="Soop K."/>
            <person name="Spirin V."/>
            <person name="Szebenyi C."/>
            <person name="Tomsovsky M."/>
            <person name="Tulloss R.E."/>
            <person name="Uehling J."/>
            <person name="Grigoriev I.V."/>
            <person name="Vagvolgyi C."/>
            <person name="Papp T."/>
            <person name="Martin F.M."/>
            <person name="Miettinen O."/>
            <person name="Hibbett D.S."/>
            <person name="Nagy L.G."/>
        </authorList>
    </citation>
    <scope>NUCLEOTIDE SEQUENCE [LARGE SCALE GENOMIC DNA]</scope>
    <source>
        <strain evidence="6 7">CBS 962.96</strain>
    </source>
</reference>
<dbReference type="InterPro" id="IPR024936">
    <property type="entry name" value="Cyclophilin-type_PPIase"/>
</dbReference>
<dbReference type="PANTHER" id="PTHR11071:SF561">
    <property type="entry name" value="PEPTIDYL-PROLYL CIS-TRANS ISOMERASE D-RELATED"/>
    <property type="match status" value="1"/>
</dbReference>
<feature type="domain" description="PPIase cyclophilin-type" evidence="5">
    <location>
        <begin position="1"/>
        <end position="110"/>
    </location>
</feature>
<evidence type="ECO:0000256" key="2">
    <source>
        <dbReference type="ARBA" id="ARBA00023110"/>
    </source>
</evidence>
<dbReference type="PRINTS" id="PR00153">
    <property type="entry name" value="CSAPPISMRASE"/>
</dbReference>
<evidence type="ECO:0000256" key="1">
    <source>
        <dbReference type="ARBA" id="ARBA00000971"/>
    </source>
</evidence>
<dbReference type="InterPro" id="IPR029000">
    <property type="entry name" value="Cyclophilin-like_dom_sf"/>
</dbReference>
<dbReference type="GO" id="GO:0005737">
    <property type="term" value="C:cytoplasm"/>
    <property type="evidence" value="ECO:0007669"/>
    <property type="project" value="TreeGrafter"/>
</dbReference>
<keyword evidence="3 4" id="KW-0413">Isomerase</keyword>
<dbReference type="OrthoDB" id="193499at2759"/>
<dbReference type="Pfam" id="PF00160">
    <property type="entry name" value="Pro_isomerase"/>
    <property type="match status" value="1"/>
</dbReference>
<comment type="catalytic activity">
    <reaction evidence="1 4">
        <text>[protein]-peptidylproline (omega=180) = [protein]-peptidylproline (omega=0)</text>
        <dbReference type="Rhea" id="RHEA:16237"/>
        <dbReference type="Rhea" id="RHEA-COMP:10747"/>
        <dbReference type="Rhea" id="RHEA-COMP:10748"/>
        <dbReference type="ChEBI" id="CHEBI:83833"/>
        <dbReference type="ChEBI" id="CHEBI:83834"/>
        <dbReference type="EC" id="5.2.1.8"/>
    </reaction>
</comment>
<dbReference type="Gene3D" id="2.40.100.10">
    <property type="entry name" value="Cyclophilin-like"/>
    <property type="match status" value="1"/>
</dbReference>
<accession>A0A4V4HD49</accession>
<name>A0A4V4HD49_DENBC</name>
<dbReference type="PROSITE" id="PS50072">
    <property type="entry name" value="CSA_PPIASE_2"/>
    <property type="match status" value="1"/>
</dbReference>
<dbReference type="GO" id="GO:0016018">
    <property type="term" value="F:cyclosporin A binding"/>
    <property type="evidence" value="ECO:0007669"/>
    <property type="project" value="TreeGrafter"/>
</dbReference>
<dbReference type="GO" id="GO:0006457">
    <property type="term" value="P:protein folding"/>
    <property type="evidence" value="ECO:0007669"/>
    <property type="project" value="TreeGrafter"/>
</dbReference>
<dbReference type="SUPFAM" id="SSF50891">
    <property type="entry name" value="Cyclophilin-like"/>
    <property type="match status" value="1"/>
</dbReference>
<evidence type="ECO:0000313" key="7">
    <source>
        <dbReference type="Proteomes" id="UP000297245"/>
    </source>
</evidence>
<comment type="similarity">
    <text evidence="4">Belongs to the cyclophilin-type PPIase family.</text>
</comment>
<keyword evidence="7" id="KW-1185">Reference proteome</keyword>
<dbReference type="GO" id="GO:0003755">
    <property type="term" value="F:peptidyl-prolyl cis-trans isomerase activity"/>
    <property type="evidence" value="ECO:0007669"/>
    <property type="project" value="UniProtKB-UniRule"/>
</dbReference>
<evidence type="ECO:0000256" key="4">
    <source>
        <dbReference type="RuleBase" id="RU363019"/>
    </source>
</evidence>
<comment type="function">
    <text evidence="4">PPIases accelerate the folding of proteins. It catalyzes the cis-trans isomerization of proline imidic peptide bonds in oligopeptides.</text>
</comment>
<dbReference type="PANTHER" id="PTHR11071">
    <property type="entry name" value="PEPTIDYL-PROLYL CIS-TRANS ISOMERASE"/>
    <property type="match status" value="1"/>
</dbReference>